<sequence>MKKNTQSKKPVILLNIDSLMSEPLELAIQTGRAPALQFLMENGSYFTNMVTSFPTMSVTIDSSLLTGTYADQHHIPGLTWFDNSKKEIINYGTGFRETFRLGIRRTVHNMLFRLNNEHLSSEVTTIYEELAKRGMNSASINSFVYRGNTPQKLQTPKLFSALTRFKNGKWTTEAANIFSLGTFSKVRPWGFATQIAAGNYKYTARELKYLIRKNKLPSFTFCIFQDMDARIHLKGPMDIKGITKIDKEIQKILDLYPSWKEAINQNAWLVMGDNGHSATGTNHREFVIDLRKWLKKYRISRIRRPVHKKDQIVLCVNQRMSYIYVLDDSLPLSAIIEQLKNDERIDIIAWKNESSIHVESGMKEGSLKYRPSGKFTDIYNQSWSIEGDAKILDLNLTTEKRVTYGNYPDALARLYSVFNSHSGRFIVVNAKPGCEFKAQSSPVHLSGAAHGSLHKQESLVPLIITGTEEEPIYPRVVDIKEFIIRLLQD</sequence>
<accession>A0A417YMW6</accession>
<dbReference type="RefSeq" id="WP_118888842.1">
    <property type="nucleotide sequence ID" value="NZ_PHUT01000002.1"/>
</dbReference>
<dbReference type="GO" id="GO:0016787">
    <property type="term" value="F:hydrolase activity"/>
    <property type="evidence" value="ECO:0007669"/>
    <property type="project" value="UniProtKB-ARBA"/>
</dbReference>
<gene>
    <name evidence="1" type="ORF">D1B32_05070</name>
</gene>
<dbReference type="OrthoDB" id="2381338at2"/>
<name>A0A417YMW6_9BACI</name>
<keyword evidence="2" id="KW-1185">Reference proteome</keyword>
<dbReference type="InterPro" id="IPR002591">
    <property type="entry name" value="Phosphodiest/P_Trfase"/>
</dbReference>
<dbReference type="Proteomes" id="UP000285456">
    <property type="component" value="Unassembled WGS sequence"/>
</dbReference>
<protein>
    <recommendedName>
        <fullName evidence="3">Alkaline phosphatase family protein</fullName>
    </recommendedName>
</protein>
<dbReference type="InterPro" id="IPR017850">
    <property type="entry name" value="Alkaline_phosphatase_core_sf"/>
</dbReference>
<evidence type="ECO:0000313" key="2">
    <source>
        <dbReference type="Proteomes" id="UP000285456"/>
    </source>
</evidence>
<dbReference type="SUPFAM" id="SSF53649">
    <property type="entry name" value="Alkaline phosphatase-like"/>
    <property type="match status" value="1"/>
</dbReference>
<dbReference type="PANTHER" id="PTHR10151">
    <property type="entry name" value="ECTONUCLEOTIDE PYROPHOSPHATASE/PHOSPHODIESTERASE"/>
    <property type="match status" value="1"/>
</dbReference>
<dbReference type="PANTHER" id="PTHR10151:SF120">
    <property type="entry name" value="BIS(5'-ADENOSYL)-TRIPHOSPHATASE"/>
    <property type="match status" value="1"/>
</dbReference>
<dbReference type="Pfam" id="PF01663">
    <property type="entry name" value="Phosphodiest"/>
    <property type="match status" value="1"/>
</dbReference>
<evidence type="ECO:0000313" key="1">
    <source>
        <dbReference type="EMBL" id="RHW34645.1"/>
    </source>
</evidence>
<evidence type="ECO:0008006" key="3">
    <source>
        <dbReference type="Google" id="ProtNLM"/>
    </source>
</evidence>
<reference evidence="1 2" key="1">
    <citation type="journal article" date="2007" name="Int. J. Syst. Evol. Microbiol.">
        <title>Oceanobacillus profundus sp. nov., isolated from a deep-sea sediment core.</title>
        <authorList>
            <person name="Kim Y.G."/>
            <person name="Choi D.H."/>
            <person name="Hyun S."/>
            <person name="Cho B.C."/>
        </authorList>
    </citation>
    <scope>NUCLEOTIDE SEQUENCE [LARGE SCALE GENOMIC DNA]</scope>
    <source>
        <strain evidence="1 2">DSM 18246</strain>
    </source>
</reference>
<proteinExistence type="predicted"/>
<organism evidence="1 2">
    <name type="scientific">Oceanobacillus profundus</name>
    <dbReference type="NCBI Taxonomy" id="372463"/>
    <lineage>
        <taxon>Bacteria</taxon>
        <taxon>Bacillati</taxon>
        <taxon>Bacillota</taxon>
        <taxon>Bacilli</taxon>
        <taxon>Bacillales</taxon>
        <taxon>Bacillaceae</taxon>
        <taxon>Oceanobacillus</taxon>
    </lineage>
</organism>
<dbReference type="Gene3D" id="3.40.720.10">
    <property type="entry name" value="Alkaline Phosphatase, subunit A"/>
    <property type="match status" value="1"/>
</dbReference>
<comment type="caution">
    <text evidence="1">The sequence shown here is derived from an EMBL/GenBank/DDBJ whole genome shotgun (WGS) entry which is preliminary data.</text>
</comment>
<dbReference type="AlphaFoldDB" id="A0A417YMW6"/>
<dbReference type="EMBL" id="QWEH01000002">
    <property type="protein sequence ID" value="RHW34645.1"/>
    <property type="molecule type" value="Genomic_DNA"/>
</dbReference>